<dbReference type="NCBIfam" id="NF006914">
    <property type="entry name" value="PRK09404.1"/>
    <property type="match status" value="1"/>
</dbReference>
<gene>
    <name evidence="13" type="primary">sucA</name>
    <name evidence="13" type="ORF">NCTC9695_01496</name>
</gene>
<dbReference type="EC" id="1.2.4.2" evidence="5"/>
<accession>A0A447T874</accession>
<evidence type="ECO:0000256" key="3">
    <source>
        <dbReference type="ARBA" id="ARBA00006936"/>
    </source>
</evidence>
<comment type="subunit">
    <text evidence="4">Homodimer. Part of the 2-oxoglutarate dehydrogenase (OGDH) complex composed of E1 (2-oxoglutarate dehydrogenase), E2 (dihydrolipoamide succinyltransferase) and E3 (dihydrolipoamide dehydrogenase); the complex contains multiple copies of the three enzymatic components (E1, E2 and E3).</text>
</comment>
<evidence type="ECO:0000256" key="4">
    <source>
        <dbReference type="ARBA" id="ARBA00011301"/>
    </source>
</evidence>
<dbReference type="EMBL" id="LR134182">
    <property type="protein sequence ID" value="VEB41082.1"/>
    <property type="molecule type" value="Genomic_DNA"/>
</dbReference>
<dbReference type="Pfam" id="PF02779">
    <property type="entry name" value="Transket_pyr"/>
    <property type="match status" value="1"/>
</dbReference>
<comment type="similarity">
    <text evidence="3">Belongs to the alpha-ketoglutarate dehydrogenase family.</text>
</comment>
<comment type="cofactor">
    <cofactor evidence="1">
        <name>thiamine diphosphate</name>
        <dbReference type="ChEBI" id="CHEBI:58937"/>
    </cofactor>
</comment>
<comment type="function">
    <text evidence="2">E1 component of the 2-oxoglutarate dehydrogenase (OGDH) complex which catalyzes the decarboxylation of 2-oxoglutarate, the first step in the conversion of 2-oxoglutarate to succinyl-CoA and CO(2).</text>
</comment>
<dbReference type="InterPro" id="IPR031717">
    <property type="entry name" value="ODO-1/KGD_C"/>
</dbReference>
<dbReference type="Gene3D" id="1.10.287.1150">
    <property type="entry name" value="TPP helical domain"/>
    <property type="match status" value="1"/>
</dbReference>
<keyword evidence="9" id="KW-0324">Glycolysis</keyword>
<evidence type="ECO:0000256" key="8">
    <source>
        <dbReference type="ARBA" id="ARBA00023052"/>
    </source>
</evidence>
<feature type="domain" description="Transketolase-like pyrimidine-binding" evidence="12">
    <location>
        <begin position="509"/>
        <end position="706"/>
    </location>
</feature>
<dbReference type="Gene3D" id="3.40.50.970">
    <property type="match status" value="1"/>
</dbReference>
<dbReference type="GO" id="GO:0004591">
    <property type="term" value="F:oxoglutarate dehydrogenase (succinyl-transferring) activity"/>
    <property type="evidence" value="ECO:0007669"/>
    <property type="project" value="UniProtKB-EC"/>
</dbReference>
<dbReference type="Proteomes" id="UP000275777">
    <property type="component" value="Chromosome"/>
</dbReference>
<evidence type="ECO:0000256" key="5">
    <source>
        <dbReference type="ARBA" id="ARBA00012280"/>
    </source>
</evidence>
<dbReference type="Pfam" id="PF00676">
    <property type="entry name" value="E1_dh"/>
    <property type="match status" value="1"/>
</dbReference>
<dbReference type="InterPro" id="IPR042179">
    <property type="entry name" value="KGD_C_sf"/>
</dbReference>
<keyword evidence="7 13" id="KW-0560">Oxidoreductase</keyword>
<dbReference type="GO" id="GO:0006099">
    <property type="term" value="P:tricarboxylic acid cycle"/>
    <property type="evidence" value="ECO:0007669"/>
    <property type="project" value="TreeGrafter"/>
</dbReference>
<dbReference type="CDD" id="cd02016">
    <property type="entry name" value="TPP_E1_OGDC_like"/>
    <property type="match status" value="1"/>
</dbReference>
<dbReference type="PANTHER" id="PTHR23152:SF4">
    <property type="entry name" value="2-OXOADIPATE DEHYDROGENASE COMPLEX COMPONENT E1"/>
    <property type="match status" value="1"/>
</dbReference>
<evidence type="ECO:0000256" key="2">
    <source>
        <dbReference type="ARBA" id="ARBA00003906"/>
    </source>
</evidence>
<protein>
    <recommendedName>
        <fullName evidence="6">2-oxoglutarate dehydrogenase E1 component</fullName>
        <ecNumber evidence="5">1.2.4.2</ecNumber>
    </recommendedName>
    <alternativeName>
        <fullName evidence="10">Alpha-ketoglutarate dehydrogenase</fullName>
    </alternativeName>
</protein>
<name>A0A447T874_CHRVL</name>
<reference evidence="13 14" key="1">
    <citation type="submission" date="2018-12" db="EMBL/GenBank/DDBJ databases">
        <authorList>
            <consortium name="Pathogen Informatics"/>
        </authorList>
    </citation>
    <scope>NUCLEOTIDE SEQUENCE [LARGE SCALE GENOMIC DNA]</scope>
    <source>
        <strain evidence="13 14">NCTC9695</strain>
    </source>
</reference>
<dbReference type="GO" id="GO:0005829">
    <property type="term" value="C:cytosol"/>
    <property type="evidence" value="ECO:0007669"/>
    <property type="project" value="TreeGrafter"/>
</dbReference>
<dbReference type="FunFam" id="3.40.50.12470:FF:000009">
    <property type="entry name" value="2-oxoglutarate dehydrogenase E1 component"/>
    <property type="match status" value="1"/>
</dbReference>
<dbReference type="Gene3D" id="3.40.50.11610">
    <property type="entry name" value="Multifunctional 2-oxoglutarate metabolism enzyme, C-terminal domain"/>
    <property type="match status" value="1"/>
</dbReference>
<dbReference type="GO" id="GO:0030976">
    <property type="term" value="F:thiamine pyrophosphate binding"/>
    <property type="evidence" value="ECO:0007669"/>
    <property type="project" value="InterPro"/>
</dbReference>
<sequence length="857" mass="95798">MRKQVGVLKLISAYRVLGARQANLDPLKRMDQAIVRELDPATHGLTDADMAVQFNVGSLAGPQKLPLSDILSRLKQTYCGNIGVEYMHITQSDEKHWVQKRFEGDLSTPRYDADKKKRILKQITAAETLERYLHTKYVGQKRFSLEGGESAIAALDHLIQNATEQGVQELIIGMAHRGRLNVLVNTLGKLPRDLFAEFEGKAAQQMASGDVKYHMGFSSDIPTANGPMHVSLAFNPSHLEIVNPVVEGSVRARQERRKDTERKTAVPVLIHGDSAFGGLGVNQGTFNLSQTRGYGTGGTIHIVINNQVGFTTSDTRDIRSTMYCTDVAKMIEAPILHVNGDDPEAVCYVMQAALDYRMTFKKDVVIDLVCYRKLGHNEGDDPFLTQPMMYKKIAKHQGVRAMYAERLVQEGVLKAEEADAQIQAYRDALDKGEHVEQTTLSNYKREHALDFSQYLGTHWAHPTDTSLPQADIQRLTDKFTTLPEGFKLHPTVQKVLAARKAMAAGEQNVDWGMAETLAYASLVTNGFGVRISGEDSGRGTFSHRHAVLHDQNRERWDQGTYVPLRNMSDNQADFLVIDSILNEEAVLAYEYGYACSAPDQLVIWEAQFGDFANGAQVAIDQFISSGETKWGRLCGLTSILPHGYDGQGPEHSSARVERWLQLCAEHNMQIVMPSEAGQMFHLLRRQVLRPYRKPLVIFLSKRLLRFKDSMSPIEDLTSGGFRPVIGDAVVKDPKKVKRVLLCAGQVYYDLAAARKERGLEDDIAIVRIEQLYPFPTEQVAAELARFTQAKEVMWVQEEPRNQGAWYQIRHRLEGLLSAKQQLSFAGRPSSASPAVGYMSKHVAQLKAFVEEAMSVAR</sequence>
<dbReference type="Pfam" id="PF16870">
    <property type="entry name" value="OxoGdeHyase_C"/>
    <property type="match status" value="1"/>
</dbReference>
<dbReference type="GO" id="GO:0006096">
    <property type="term" value="P:glycolytic process"/>
    <property type="evidence" value="ECO:0007669"/>
    <property type="project" value="UniProtKB-KW"/>
</dbReference>
<dbReference type="PIRSF" id="PIRSF000157">
    <property type="entry name" value="Oxoglu_dh_E1"/>
    <property type="match status" value="1"/>
</dbReference>
<dbReference type="FunFam" id="1.10.287.1150:FF:000004">
    <property type="entry name" value="2-oxoglutarate dehydrogenase E1 component"/>
    <property type="match status" value="1"/>
</dbReference>
<dbReference type="InterPro" id="IPR005475">
    <property type="entry name" value="Transketolase-like_Pyr-bd"/>
</dbReference>
<dbReference type="InterPro" id="IPR029061">
    <property type="entry name" value="THDP-binding"/>
</dbReference>
<dbReference type="GO" id="GO:0045252">
    <property type="term" value="C:oxoglutarate dehydrogenase complex"/>
    <property type="evidence" value="ECO:0007669"/>
    <property type="project" value="TreeGrafter"/>
</dbReference>
<dbReference type="InterPro" id="IPR001017">
    <property type="entry name" value="DH_E1"/>
</dbReference>
<dbReference type="AlphaFoldDB" id="A0A447T874"/>
<dbReference type="NCBIfam" id="NF008907">
    <property type="entry name" value="PRK12270.1"/>
    <property type="match status" value="1"/>
</dbReference>
<evidence type="ECO:0000313" key="13">
    <source>
        <dbReference type="EMBL" id="VEB41082.1"/>
    </source>
</evidence>
<evidence type="ECO:0000256" key="1">
    <source>
        <dbReference type="ARBA" id="ARBA00001964"/>
    </source>
</evidence>
<comment type="catalytic activity">
    <reaction evidence="11">
        <text>N(6)-[(R)-lipoyl]-L-lysyl-[protein] + 2-oxoglutarate + H(+) = N(6)-[(R)-S(8)-succinyldihydrolipoyl]-L-lysyl-[protein] + CO2</text>
        <dbReference type="Rhea" id="RHEA:12188"/>
        <dbReference type="Rhea" id="RHEA-COMP:10474"/>
        <dbReference type="Rhea" id="RHEA-COMP:20092"/>
        <dbReference type="ChEBI" id="CHEBI:15378"/>
        <dbReference type="ChEBI" id="CHEBI:16526"/>
        <dbReference type="ChEBI" id="CHEBI:16810"/>
        <dbReference type="ChEBI" id="CHEBI:83099"/>
        <dbReference type="ChEBI" id="CHEBI:83120"/>
        <dbReference type="EC" id="1.2.4.2"/>
    </reaction>
</comment>
<evidence type="ECO:0000256" key="11">
    <source>
        <dbReference type="ARBA" id="ARBA00051911"/>
    </source>
</evidence>
<evidence type="ECO:0000256" key="10">
    <source>
        <dbReference type="ARBA" id="ARBA00030680"/>
    </source>
</evidence>
<dbReference type="NCBIfam" id="TIGR00239">
    <property type="entry name" value="2oxo_dh_E1"/>
    <property type="match status" value="1"/>
</dbReference>
<keyword evidence="8" id="KW-0786">Thiamine pyrophosphate</keyword>
<evidence type="ECO:0000256" key="9">
    <source>
        <dbReference type="ARBA" id="ARBA00023152"/>
    </source>
</evidence>
<dbReference type="Gene3D" id="3.40.50.12470">
    <property type="match status" value="1"/>
</dbReference>
<dbReference type="PANTHER" id="PTHR23152">
    <property type="entry name" value="2-OXOGLUTARATE DEHYDROGENASE"/>
    <property type="match status" value="1"/>
</dbReference>
<proteinExistence type="inferred from homology"/>
<evidence type="ECO:0000313" key="14">
    <source>
        <dbReference type="Proteomes" id="UP000275777"/>
    </source>
</evidence>
<evidence type="ECO:0000256" key="7">
    <source>
        <dbReference type="ARBA" id="ARBA00023002"/>
    </source>
</evidence>
<dbReference type="SMART" id="SM00861">
    <property type="entry name" value="Transket_pyr"/>
    <property type="match status" value="1"/>
</dbReference>
<evidence type="ECO:0000256" key="6">
    <source>
        <dbReference type="ARBA" id="ARBA00013321"/>
    </source>
</evidence>
<dbReference type="InterPro" id="IPR011603">
    <property type="entry name" value="2oxoglutarate_DH_E1"/>
</dbReference>
<evidence type="ECO:0000259" key="12">
    <source>
        <dbReference type="SMART" id="SM00861"/>
    </source>
</evidence>
<organism evidence="13 14">
    <name type="scientific">Chromobacterium violaceum</name>
    <dbReference type="NCBI Taxonomy" id="536"/>
    <lineage>
        <taxon>Bacteria</taxon>
        <taxon>Pseudomonadati</taxon>
        <taxon>Pseudomonadota</taxon>
        <taxon>Betaproteobacteria</taxon>
        <taxon>Neisseriales</taxon>
        <taxon>Chromobacteriaceae</taxon>
        <taxon>Chromobacterium</taxon>
    </lineage>
</organism>
<dbReference type="SUPFAM" id="SSF52518">
    <property type="entry name" value="Thiamin diphosphate-binding fold (THDP-binding)"/>
    <property type="match status" value="2"/>
</dbReference>